<feature type="transmembrane region" description="Helical" evidence="7">
    <location>
        <begin position="488"/>
        <end position="511"/>
    </location>
</feature>
<dbReference type="Gene3D" id="1.10.3720.10">
    <property type="entry name" value="MetI-like"/>
    <property type="match status" value="1"/>
</dbReference>
<gene>
    <name evidence="9" type="ORF">IAD42_06355</name>
</gene>
<evidence type="ECO:0000259" key="8">
    <source>
        <dbReference type="PROSITE" id="PS50928"/>
    </source>
</evidence>
<evidence type="ECO:0000256" key="3">
    <source>
        <dbReference type="ARBA" id="ARBA00022475"/>
    </source>
</evidence>
<keyword evidence="5 7" id="KW-1133">Transmembrane helix</keyword>
<evidence type="ECO:0000256" key="7">
    <source>
        <dbReference type="RuleBase" id="RU363032"/>
    </source>
</evidence>
<accession>A0A9D1G6H3</accession>
<dbReference type="CDD" id="cd06261">
    <property type="entry name" value="TM_PBP2"/>
    <property type="match status" value="1"/>
</dbReference>
<keyword evidence="2 7" id="KW-0813">Transport</keyword>
<comment type="caution">
    <text evidence="9">The sequence shown here is derived from an EMBL/GenBank/DDBJ whole genome shotgun (WGS) entry which is preliminary data.</text>
</comment>
<name>A0A9D1G6H3_9FIRM</name>
<dbReference type="PANTHER" id="PTHR30465">
    <property type="entry name" value="INNER MEMBRANE ABC TRANSPORTER"/>
    <property type="match status" value="1"/>
</dbReference>
<comment type="similarity">
    <text evidence="7">Belongs to the binding-protein-dependent transport system permease family.</text>
</comment>
<organism evidence="9 10">
    <name type="scientific">Candidatus Scatomorpha pullistercoris</name>
    <dbReference type="NCBI Taxonomy" id="2840929"/>
    <lineage>
        <taxon>Bacteria</taxon>
        <taxon>Bacillati</taxon>
        <taxon>Bacillota</taxon>
        <taxon>Clostridia</taxon>
        <taxon>Eubacteriales</taxon>
        <taxon>Candidatus Scatomorpha</taxon>
    </lineage>
</organism>
<dbReference type="SUPFAM" id="SSF161098">
    <property type="entry name" value="MetI-like"/>
    <property type="match status" value="1"/>
</dbReference>
<sequence>MVKYFFRRFFRGCISVIIAIALIMMMVFSWLDDTLIFAEDEQYVKLSNNQRTLYMYQKWEEYDYLDYVPYTDWLNQLVASGELTEDERADVVTIGRTPERDSDETAAYIARFTEEYEALGYTVVRLDAVMATPNRVATGGTASLFACQNTPLIIRLWNFFTGIFEFDNINYVEEDIEDRGLTFTLYDPAYGGEKFSPAIMGNGTYHKYLLYFDNRFPYIHQNFLTMHLGTSYSVNKGVDAFETMIQPQGNYVRSTTYYPSGEVQNSADDLHSATYLAGSRELNQVYAELYTDDYTNVSLVKDSGSRMYYSFVVSIIASALAYMIGLPLGILMAKKKDTWVDSLGNAYVVLIMAVPGLAYMLMLKAVGNKMGLPTTFSLDNPTWLMYIMPIASSAISAIAGEMRWMRRYMVDQMNSDYVKFARSEGLSEREIFTKHIFKNAAIPIVHGIPGSITGALSGAIIMEQVYLIPGVGGLLVQAIGAYDNAVIVGVALFYGVLFIISAIMGDILMAVMDPRISYTSKAR</sequence>
<dbReference type="PANTHER" id="PTHR30465:SF0">
    <property type="entry name" value="OLIGOPEPTIDE TRANSPORT SYSTEM PERMEASE PROTEIN APPB"/>
    <property type="match status" value="1"/>
</dbReference>
<evidence type="ECO:0000256" key="5">
    <source>
        <dbReference type="ARBA" id="ARBA00022989"/>
    </source>
</evidence>
<protein>
    <submittedName>
        <fullName evidence="9">ABC transporter permease</fullName>
    </submittedName>
</protein>
<dbReference type="InterPro" id="IPR000515">
    <property type="entry name" value="MetI-like"/>
</dbReference>
<dbReference type="Proteomes" id="UP000886876">
    <property type="component" value="Unassembled WGS sequence"/>
</dbReference>
<evidence type="ECO:0000256" key="6">
    <source>
        <dbReference type="ARBA" id="ARBA00023136"/>
    </source>
</evidence>
<keyword evidence="6 7" id="KW-0472">Membrane</keyword>
<keyword evidence="3" id="KW-1003">Cell membrane</keyword>
<proteinExistence type="inferred from homology"/>
<feature type="transmembrane region" description="Helical" evidence="7">
    <location>
        <begin position="343"/>
        <end position="363"/>
    </location>
</feature>
<evidence type="ECO:0000256" key="1">
    <source>
        <dbReference type="ARBA" id="ARBA00004651"/>
    </source>
</evidence>
<dbReference type="GO" id="GO:0055085">
    <property type="term" value="P:transmembrane transport"/>
    <property type="evidence" value="ECO:0007669"/>
    <property type="project" value="InterPro"/>
</dbReference>
<dbReference type="GO" id="GO:0005886">
    <property type="term" value="C:plasma membrane"/>
    <property type="evidence" value="ECO:0007669"/>
    <property type="project" value="UniProtKB-SubCell"/>
</dbReference>
<dbReference type="InterPro" id="IPR035906">
    <property type="entry name" value="MetI-like_sf"/>
</dbReference>
<evidence type="ECO:0000313" key="10">
    <source>
        <dbReference type="Proteomes" id="UP000886876"/>
    </source>
</evidence>
<dbReference type="EMBL" id="DVJS01000158">
    <property type="protein sequence ID" value="HIS97579.1"/>
    <property type="molecule type" value="Genomic_DNA"/>
</dbReference>
<evidence type="ECO:0000256" key="2">
    <source>
        <dbReference type="ARBA" id="ARBA00022448"/>
    </source>
</evidence>
<feature type="transmembrane region" description="Helical" evidence="7">
    <location>
        <begin position="12"/>
        <end position="31"/>
    </location>
</feature>
<evidence type="ECO:0000256" key="4">
    <source>
        <dbReference type="ARBA" id="ARBA00022692"/>
    </source>
</evidence>
<feature type="domain" description="ABC transmembrane type-1" evidence="8">
    <location>
        <begin position="307"/>
        <end position="509"/>
    </location>
</feature>
<reference evidence="9" key="1">
    <citation type="submission" date="2020-10" db="EMBL/GenBank/DDBJ databases">
        <authorList>
            <person name="Gilroy R."/>
        </authorList>
    </citation>
    <scope>NUCLEOTIDE SEQUENCE</scope>
    <source>
        <strain evidence="9">ChiHecec3B27-6122</strain>
    </source>
</reference>
<keyword evidence="4 7" id="KW-0812">Transmembrane</keyword>
<dbReference type="Pfam" id="PF00528">
    <property type="entry name" value="BPD_transp_1"/>
    <property type="match status" value="1"/>
</dbReference>
<feature type="transmembrane region" description="Helical" evidence="7">
    <location>
        <begin position="307"/>
        <end position="331"/>
    </location>
</feature>
<dbReference type="PROSITE" id="PS50928">
    <property type="entry name" value="ABC_TM1"/>
    <property type="match status" value="1"/>
</dbReference>
<evidence type="ECO:0000313" key="9">
    <source>
        <dbReference type="EMBL" id="HIS97579.1"/>
    </source>
</evidence>
<dbReference type="AlphaFoldDB" id="A0A9D1G6H3"/>
<comment type="subcellular location">
    <subcellularLocation>
        <location evidence="1 7">Cell membrane</location>
        <topology evidence="1 7">Multi-pass membrane protein</topology>
    </subcellularLocation>
</comment>
<feature type="transmembrane region" description="Helical" evidence="7">
    <location>
        <begin position="383"/>
        <end position="400"/>
    </location>
</feature>
<reference evidence="9" key="2">
    <citation type="journal article" date="2021" name="PeerJ">
        <title>Extensive microbial diversity within the chicken gut microbiome revealed by metagenomics and culture.</title>
        <authorList>
            <person name="Gilroy R."/>
            <person name="Ravi A."/>
            <person name="Getino M."/>
            <person name="Pursley I."/>
            <person name="Horton D.L."/>
            <person name="Alikhan N.F."/>
            <person name="Baker D."/>
            <person name="Gharbi K."/>
            <person name="Hall N."/>
            <person name="Watson M."/>
            <person name="Adriaenssens E.M."/>
            <person name="Foster-Nyarko E."/>
            <person name="Jarju S."/>
            <person name="Secka A."/>
            <person name="Antonio M."/>
            <person name="Oren A."/>
            <person name="Chaudhuri R.R."/>
            <person name="La Ragione R."/>
            <person name="Hildebrand F."/>
            <person name="Pallen M.J."/>
        </authorList>
    </citation>
    <scope>NUCLEOTIDE SEQUENCE</scope>
    <source>
        <strain evidence="9">ChiHecec3B27-6122</strain>
    </source>
</reference>